<protein>
    <recommendedName>
        <fullName evidence="1">diguanylate cyclase</fullName>
        <ecNumber evidence="1">2.7.7.65</ecNumber>
    </recommendedName>
</protein>
<dbReference type="InterPro" id="IPR043128">
    <property type="entry name" value="Rev_trsase/Diguanyl_cyclase"/>
</dbReference>
<keyword evidence="3" id="KW-0812">Transmembrane</keyword>
<dbReference type="Pfam" id="PF00990">
    <property type="entry name" value="GGDEF"/>
    <property type="match status" value="1"/>
</dbReference>
<evidence type="ECO:0000256" key="3">
    <source>
        <dbReference type="SAM" id="Phobius"/>
    </source>
</evidence>
<gene>
    <name evidence="5" type="ORF">D3870_05495</name>
</gene>
<dbReference type="CDD" id="cd01949">
    <property type="entry name" value="GGDEF"/>
    <property type="match status" value="1"/>
</dbReference>
<dbReference type="PANTHER" id="PTHR45138:SF9">
    <property type="entry name" value="DIGUANYLATE CYCLASE DGCM-RELATED"/>
    <property type="match status" value="1"/>
</dbReference>
<dbReference type="InterPro" id="IPR050469">
    <property type="entry name" value="Diguanylate_Cyclase"/>
</dbReference>
<dbReference type="Proteomes" id="UP000285190">
    <property type="component" value="Unassembled WGS sequence"/>
</dbReference>
<accession>A0A418WZC3</accession>
<dbReference type="EMBL" id="QYUN01000002">
    <property type="protein sequence ID" value="RJG05541.1"/>
    <property type="molecule type" value="Genomic_DNA"/>
</dbReference>
<keyword evidence="6" id="KW-1185">Reference proteome</keyword>
<proteinExistence type="predicted"/>
<evidence type="ECO:0000259" key="4">
    <source>
        <dbReference type="PROSITE" id="PS50887"/>
    </source>
</evidence>
<feature type="transmembrane region" description="Helical" evidence="3">
    <location>
        <begin position="107"/>
        <end position="127"/>
    </location>
</feature>
<dbReference type="AlphaFoldDB" id="A0A418WZC3"/>
<evidence type="ECO:0000313" key="5">
    <source>
        <dbReference type="EMBL" id="RJG05541.1"/>
    </source>
</evidence>
<keyword evidence="3" id="KW-1133">Transmembrane helix</keyword>
<feature type="transmembrane region" description="Helical" evidence="3">
    <location>
        <begin position="167"/>
        <end position="187"/>
    </location>
</feature>
<sequence length="408" mass="43918">MLRKNHCRSRTGPAGDADMFGTKEVFLIAALLCFITFLVLFSMNESRVNGVRPLLLSSVLGMAGNVLYAFGKELPPLIAYEGANAVYAAASAATLVGYRQLFNTRPFISLLAAAVALLTCLVAYFHYFVDSFIGRTCVASLFQVGIAAGIGCTVLQARDEGEQSRYARMFILAMCGLVAGGHLLRVVRQCIVSDAPKSLLEPSGWNVFLLSGGAFVLPVLILGGLLLAHRRLISDVQHAANHDFLTGAWSRRAFFDAGEREAVRAKRHGKRLALLLIDLDNLKPVNDTYGHAAGDEALIAFVRTAQTTLRSIDCLARLGGDEFAILMPETDLSGAVSAAERLKSRWKSAGGASQAASVTFSIGVAVLRDDDSFNTLISRADKALYEAKGEGRDRVMAQRDVDLAPAMI</sequence>
<reference evidence="5 6" key="1">
    <citation type="submission" date="2018-09" db="EMBL/GenBank/DDBJ databases">
        <authorList>
            <person name="Zhu H."/>
        </authorList>
    </citation>
    <scope>NUCLEOTIDE SEQUENCE [LARGE SCALE GENOMIC DNA]</scope>
    <source>
        <strain evidence="5 6">K2R10-39</strain>
    </source>
</reference>
<feature type="transmembrane region" description="Helical" evidence="3">
    <location>
        <begin position="25"/>
        <end position="42"/>
    </location>
</feature>
<feature type="transmembrane region" description="Helical" evidence="3">
    <location>
        <begin position="207"/>
        <end position="228"/>
    </location>
</feature>
<dbReference type="SUPFAM" id="SSF55073">
    <property type="entry name" value="Nucleotide cyclase"/>
    <property type="match status" value="1"/>
</dbReference>
<evidence type="ECO:0000256" key="2">
    <source>
        <dbReference type="ARBA" id="ARBA00034247"/>
    </source>
</evidence>
<comment type="catalytic activity">
    <reaction evidence="2">
        <text>2 GTP = 3',3'-c-di-GMP + 2 diphosphate</text>
        <dbReference type="Rhea" id="RHEA:24898"/>
        <dbReference type="ChEBI" id="CHEBI:33019"/>
        <dbReference type="ChEBI" id="CHEBI:37565"/>
        <dbReference type="ChEBI" id="CHEBI:58805"/>
        <dbReference type="EC" id="2.7.7.65"/>
    </reaction>
</comment>
<dbReference type="PANTHER" id="PTHR45138">
    <property type="entry name" value="REGULATORY COMPONENTS OF SENSORY TRANSDUCTION SYSTEM"/>
    <property type="match status" value="1"/>
</dbReference>
<feature type="transmembrane region" description="Helical" evidence="3">
    <location>
        <begin position="54"/>
        <end position="71"/>
    </location>
</feature>
<comment type="caution">
    <text evidence="5">The sequence shown here is derived from an EMBL/GenBank/DDBJ whole genome shotgun (WGS) entry which is preliminary data.</text>
</comment>
<feature type="transmembrane region" description="Helical" evidence="3">
    <location>
        <begin position="77"/>
        <end position="98"/>
    </location>
</feature>
<dbReference type="InterPro" id="IPR000160">
    <property type="entry name" value="GGDEF_dom"/>
</dbReference>
<dbReference type="EC" id="2.7.7.65" evidence="1"/>
<name>A0A418WZC3_9BURK</name>
<dbReference type="Gene3D" id="3.30.70.270">
    <property type="match status" value="1"/>
</dbReference>
<evidence type="ECO:0000256" key="1">
    <source>
        <dbReference type="ARBA" id="ARBA00012528"/>
    </source>
</evidence>
<dbReference type="NCBIfam" id="TIGR00254">
    <property type="entry name" value="GGDEF"/>
    <property type="match status" value="1"/>
</dbReference>
<evidence type="ECO:0000313" key="6">
    <source>
        <dbReference type="Proteomes" id="UP000285190"/>
    </source>
</evidence>
<dbReference type="FunFam" id="3.30.70.270:FF:000001">
    <property type="entry name" value="Diguanylate cyclase domain protein"/>
    <property type="match status" value="1"/>
</dbReference>
<feature type="domain" description="GGDEF" evidence="4">
    <location>
        <begin position="270"/>
        <end position="400"/>
    </location>
</feature>
<dbReference type="PROSITE" id="PS50887">
    <property type="entry name" value="GGDEF"/>
    <property type="match status" value="1"/>
</dbReference>
<organism evidence="5 6">
    <name type="scientific">Noviherbaspirillum cavernae</name>
    <dbReference type="NCBI Taxonomy" id="2320862"/>
    <lineage>
        <taxon>Bacteria</taxon>
        <taxon>Pseudomonadati</taxon>
        <taxon>Pseudomonadota</taxon>
        <taxon>Betaproteobacteria</taxon>
        <taxon>Burkholderiales</taxon>
        <taxon>Oxalobacteraceae</taxon>
        <taxon>Noviherbaspirillum</taxon>
    </lineage>
</organism>
<dbReference type="SMART" id="SM00267">
    <property type="entry name" value="GGDEF"/>
    <property type="match status" value="1"/>
</dbReference>
<feature type="transmembrane region" description="Helical" evidence="3">
    <location>
        <begin position="133"/>
        <end position="155"/>
    </location>
</feature>
<dbReference type="GO" id="GO:0052621">
    <property type="term" value="F:diguanylate cyclase activity"/>
    <property type="evidence" value="ECO:0007669"/>
    <property type="project" value="UniProtKB-EC"/>
</dbReference>
<dbReference type="InterPro" id="IPR029787">
    <property type="entry name" value="Nucleotide_cyclase"/>
</dbReference>
<keyword evidence="3" id="KW-0472">Membrane</keyword>